<proteinExistence type="predicted"/>
<evidence type="ECO:0000256" key="1">
    <source>
        <dbReference type="SAM" id="MobiDB-lite"/>
    </source>
</evidence>
<feature type="domain" description="Pyrrolo-quinoline quinone repeat" evidence="2">
    <location>
        <begin position="375"/>
        <end position="434"/>
    </location>
</feature>
<dbReference type="PANTHER" id="PTHR34512:SF30">
    <property type="entry name" value="OUTER MEMBRANE PROTEIN ASSEMBLY FACTOR BAMB"/>
    <property type="match status" value="1"/>
</dbReference>
<dbReference type="Pfam" id="PF13360">
    <property type="entry name" value="PQQ_2"/>
    <property type="match status" value="2"/>
</dbReference>
<sequence length="435" mass="44992">MLKRSIGILALAALATACSKPEERLPGERIDIRDTISGYHNPRPGNESRPASLPAQTANAEWTQPGGNAAHRLANPALGRTLTPIWSASIGQGDSERRRITAEPVIAGGRIYTLDAAMQVVATSTSGQTLWSKSVLPRSGAAGTRSGGGLATADGRLYVTTAYGDLVALDAASGAELWRQRFDAPAMGAPAVAGNRIYVVARDSSAWALDTSGKVLWTLPGTPSVSGVMGGSAPAVGEGMVIFPFASGNLISVTQGSGASLWEAAVAGKRVGRAWSGFTDITSDPVIVGDTVYAGNQSGGTVALDARTGDARWTAREGSYGPVAVSGNAVYLVNDEAKLVRLDSATGAPVWVRDLPFFVPQKEKRRAEIFVHYGPLLAGGRLLLVSSDGVIRSFDPASGALIGSQELPDGAAAAPAIAGGTLYVVTRDGQLRAFR</sequence>
<dbReference type="RefSeq" id="WP_088213720.1">
    <property type="nucleotide sequence ID" value="NZ_NIPW01000004.1"/>
</dbReference>
<dbReference type="AlphaFoldDB" id="A0A212AG58"/>
<dbReference type="InterPro" id="IPR018391">
    <property type="entry name" value="PQQ_b-propeller_rpt"/>
</dbReference>
<dbReference type="InterPro" id="IPR002372">
    <property type="entry name" value="PQQ_rpt_dom"/>
</dbReference>
<accession>A0A212AG58</accession>
<evidence type="ECO:0000313" key="4">
    <source>
        <dbReference type="Proteomes" id="UP000196878"/>
    </source>
</evidence>
<gene>
    <name evidence="3" type="ORF">CDV49_00995</name>
</gene>
<dbReference type="InterPro" id="IPR015943">
    <property type="entry name" value="WD40/YVTN_repeat-like_dom_sf"/>
</dbReference>
<feature type="region of interest" description="Disordered" evidence="1">
    <location>
        <begin position="33"/>
        <end position="58"/>
    </location>
</feature>
<dbReference type="Gene3D" id="2.130.10.10">
    <property type="entry name" value="YVTN repeat-like/Quinoprotein amine dehydrogenase"/>
    <property type="match status" value="1"/>
</dbReference>
<dbReference type="Proteomes" id="UP000196878">
    <property type="component" value="Unassembled WGS sequence"/>
</dbReference>
<dbReference type="InterPro" id="IPR011047">
    <property type="entry name" value="Quinoprotein_ADH-like_sf"/>
</dbReference>
<dbReference type="PROSITE" id="PS51257">
    <property type="entry name" value="PROKAR_LIPOPROTEIN"/>
    <property type="match status" value="1"/>
</dbReference>
<organism evidence="3 4">
    <name type="scientific">Haematobacter genomosp. 1</name>
    <dbReference type="NCBI Taxonomy" id="366618"/>
    <lineage>
        <taxon>Bacteria</taxon>
        <taxon>Pseudomonadati</taxon>
        <taxon>Pseudomonadota</taxon>
        <taxon>Alphaproteobacteria</taxon>
        <taxon>Rhodobacterales</taxon>
        <taxon>Paracoccaceae</taxon>
        <taxon>Haematobacter</taxon>
    </lineage>
</organism>
<feature type="domain" description="Pyrrolo-quinoline quinone repeat" evidence="2">
    <location>
        <begin position="120"/>
        <end position="351"/>
    </location>
</feature>
<name>A0A212AG58_9RHOB</name>
<dbReference type="EMBL" id="NIPW01000004">
    <property type="protein sequence ID" value="OWJ80403.1"/>
    <property type="molecule type" value="Genomic_DNA"/>
</dbReference>
<evidence type="ECO:0000259" key="2">
    <source>
        <dbReference type="Pfam" id="PF13360"/>
    </source>
</evidence>
<dbReference type="SUPFAM" id="SSF50998">
    <property type="entry name" value="Quinoprotein alcohol dehydrogenase-like"/>
    <property type="match status" value="2"/>
</dbReference>
<keyword evidence="4" id="KW-1185">Reference proteome</keyword>
<dbReference type="SMART" id="SM00564">
    <property type="entry name" value="PQQ"/>
    <property type="match status" value="7"/>
</dbReference>
<evidence type="ECO:0000313" key="3">
    <source>
        <dbReference type="EMBL" id="OWJ80403.1"/>
    </source>
</evidence>
<reference evidence="3 4" key="1">
    <citation type="submission" date="2016-12" db="EMBL/GenBank/DDBJ databases">
        <title>Comparison of Traditional DNA-DNA Hybridization with In Silico Genomic Analysis.</title>
        <authorList>
            <person name="Nicholson A.C."/>
            <person name="Humrighouse B.W."/>
            <person name="Graziano J."/>
            <person name="Lasker B."/>
            <person name="Whitney A.M."/>
            <person name="Mcquiston J.R."/>
        </authorList>
    </citation>
    <scope>NUCLEOTIDE SEQUENCE [LARGE SCALE GENOMIC DNA]</scope>
    <source>
        <strain evidence="3 4">H2240</strain>
    </source>
</reference>
<protein>
    <submittedName>
        <fullName evidence="3">Quinoprotein</fullName>
    </submittedName>
</protein>
<dbReference type="PANTHER" id="PTHR34512">
    <property type="entry name" value="CELL SURFACE PROTEIN"/>
    <property type="match status" value="1"/>
</dbReference>
<comment type="caution">
    <text evidence="3">The sequence shown here is derived from an EMBL/GenBank/DDBJ whole genome shotgun (WGS) entry which is preliminary data.</text>
</comment>
<dbReference type="OrthoDB" id="5290752at2"/>